<comment type="caution">
    <text evidence="1">The sequence shown here is derived from an EMBL/GenBank/DDBJ whole genome shotgun (WGS) entry which is preliminary data.</text>
</comment>
<name>A0A7K1LJF1_9MICC</name>
<organism evidence="1 2">
    <name type="scientific">Rothia koreensis</name>
    <dbReference type="NCBI Taxonomy" id="592378"/>
    <lineage>
        <taxon>Bacteria</taxon>
        <taxon>Bacillati</taxon>
        <taxon>Actinomycetota</taxon>
        <taxon>Actinomycetes</taxon>
        <taxon>Micrococcales</taxon>
        <taxon>Micrococcaceae</taxon>
        <taxon>Rothia</taxon>
    </lineage>
</organism>
<dbReference type="RefSeq" id="WP_129315894.1">
    <property type="nucleotide sequence ID" value="NZ_NOIQ01000014.1"/>
</dbReference>
<protein>
    <submittedName>
        <fullName evidence="1">Uncharacterized protein</fullName>
    </submittedName>
</protein>
<dbReference type="EMBL" id="WOGT01000005">
    <property type="protein sequence ID" value="MUN55321.1"/>
    <property type="molecule type" value="Genomic_DNA"/>
</dbReference>
<sequence>MPKATIPARFRQEHEGEDAIFLANEHTGRWVDAEEIILPHNGTGLTPLFNLQVGVIEGTLPEIREAITEASNWLHRIEAQLPGGTEVNQ</sequence>
<dbReference type="Proteomes" id="UP000462152">
    <property type="component" value="Unassembled WGS sequence"/>
</dbReference>
<keyword evidence="2" id="KW-1185">Reference proteome</keyword>
<evidence type="ECO:0000313" key="2">
    <source>
        <dbReference type="Proteomes" id="UP000462152"/>
    </source>
</evidence>
<reference evidence="1 2" key="1">
    <citation type="submission" date="2019-12" db="EMBL/GenBank/DDBJ databases">
        <authorList>
            <person name="Li J."/>
            <person name="Shi Y."/>
            <person name="Xu G."/>
            <person name="Xiao D."/>
            <person name="Ran X."/>
        </authorList>
    </citation>
    <scope>NUCLEOTIDE SEQUENCE [LARGE SCALE GENOMIC DNA]</scope>
    <source>
        <strain evidence="1 2">JCM 15915</strain>
    </source>
</reference>
<evidence type="ECO:0000313" key="1">
    <source>
        <dbReference type="EMBL" id="MUN55321.1"/>
    </source>
</evidence>
<proteinExistence type="predicted"/>
<accession>A0A7K1LJF1</accession>
<gene>
    <name evidence="1" type="ORF">GMA10_08890</name>
</gene>
<dbReference type="AlphaFoldDB" id="A0A7K1LJF1"/>